<dbReference type="EMBL" id="OU503056">
    <property type="protein sequence ID" value="CAI9785215.1"/>
    <property type="molecule type" value="Genomic_DNA"/>
</dbReference>
<name>A0AAD2EEU8_9LAMI</name>
<dbReference type="PANTHER" id="PTHR46438:SF2">
    <property type="entry name" value="ALPHA_BETA-HYDROLASES SUPERFAMILY PROTEIN"/>
    <property type="match status" value="1"/>
</dbReference>
<evidence type="ECO:0000313" key="2">
    <source>
        <dbReference type="EMBL" id="CAI9785215.1"/>
    </source>
</evidence>
<dbReference type="Proteomes" id="UP000834106">
    <property type="component" value="Chromosome 21"/>
</dbReference>
<reference evidence="2" key="1">
    <citation type="submission" date="2023-05" db="EMBL/GenBank/DDBJ databases">
        <authorList>
            <person name="Huff M."/>
        </authorList>
    </citation>
    <scope>NUCLEOTIDE SEQUENCE</scope>
</reference>
<keyword evidence="3" id="KW-1185">Reference proteome</keyword>
<keyword evidence="1" id="KW-0732">Signal</keyword>
<feature type="signal peptide" evidence="1">
    <location>
        <begin position="1"/>
        <end position="24"/>
    </location>
</feature>
<proteinExistence type="predicted"/>
<dbReference type="GO" id="GO:0009507">
    <property type="term" value="C:chloroplast"/>
    <property type="evidence" value="ECO:0007669"/>
    <property type="project" value="TreeGrafter"/>
</dbReference>
<sequence length="99" mass="10858">MPIIMSSWAKISHILGGFTALVSAAALKDQVKGVVLLHSVGQFGDASGGTNDSEETALQIFMVKALKEIFQRVVLGFLFWQAKKRARIESVLDLFIYCV</sequence>
<accession>A0AAD2EEU8</accession>
<dbReference type="AlphaFoldDB" id="A0AAD2EEU8"/>
<evidence type="ECO:0000313" key="3">
    <source>
        <dbReference type="Proteomes" id="UP000834106"/>
    </source>
</evidence>
<organism evidence="2 3">
    <name type="scientific">Fraxinus pennsylvanica</name>
    <dbReference type="NCBI Taxonomy" id="56036"/>
    <lineage>
        <taxon>Eukaryota</taxon>
        <taxon>Viridiplantae</taxon>
        <taxon>Streptophyta</taxon>
        <taxon>Embryophyta</taxon>
        <taxon>Tracheophyta</taxon>
        <taxon>Spermatophyta</taxon>
        <taxon>Magnoliopsida</taxon>
        <taxon>eudicotyledons</taxon>
        <taxon>Gunneridae</taxon>
        <taxon>Pentapetalae</taxon>
        <taxon>asterids</taxon>
        <taxon>lamiids</taxon>
        <taxon>Lamiales</taxon>
        <taxon>Oleaceae</taxon>
        <taxon>Oleeae</taxon>
        <taxon>Fraxinus</taxon>
    </lineage>
</organism>
<evidence type="ECO:0000256" key="1">
    <source>
        <dbReference type="SAM" id="SignalP"/>
    </source>
</evidence>
<feature type="chain" id="PRO_5042072305" evidence="1">
    <location>
        <begin position="25"/>
        <end position="99"/>
    </location>
</feature>
<dbReference type="PANTHER" id="PTHR46438">
    <property type="entry name" value="ALPHA/BETA-HYDROLASES SUPERFAMILY PROTEIN"/>
    <property type="match status" value="1"/>
</dbReference>
<gene>
    <name evidence="2" type="ORF">FPE_LOCUS32645</name>
</gene>
<protein>
    <submittedName>
        <fullName evidence="2">Uncharacterized protein</fullName>
    </submittedName>
</protein>